<name>L8HAZ3_ACACF</name>
<dbReference type="InterPro" id="IPR037231">
    <property type="entry name" value="NAP-like_sf"/>
</dbReference>
<feature type="compositionally biased region" description="Acidic residues" evidence="4">
    <location>
        <begin position="322"/>
        <end position="351"/>
    </location>
</feature>
<gene>
    <name evidence="5" type="ORF">ACA1_080660</name>
</gene>
<protein>
    <submittedName>
        <fullName evidence="5">Nucleosome assembly protein family</fullName>
    </submittedName>
</protein>
<accession>L8HAZ3</accession>
<dbReference type="EMBL" id="KB007874">
    <property type="protein sequence ID" value="ELR22669.1"/>
    <property type="molecule type" value="Genomic_DNA"/>
</dbReference>
<evidence type="ECO:0000313" key="6">
    <source>
        <dbReference type="Proteomes" id="UP000011083"/>
    </source>
</evidence>
<dbReference type="GeneID" id="14923613"/>
<dbReference type="GO" id="GO:0006334">
    <property type="term" value="P:nucleosome assembly"/>
    <property type="evidence" value="ECO:0007669"/>
    <property type="project" value="InterPro"/>
</dbReference>
<dbReference type="FunFam" id="1.20.5.1500:FF:000001">
    <property type="entry name" value="Nucleosome assembly protein 1-like 1"/>
    <property type="match status" value="1"/>
</dbReference>
<dbReference type="STRING" id="1257118.L8HAZ3"/>
<keyword evidence="6" id="KW-1185">Reference proteome</keyword>
<feature type="compositionally biased region" description="Acidic residues" evidence="4">
    <location>
        <begin position="114"/>
        <end position="129"/>
    </location>
</feature>
<dbReference type="Proteomes" id="UP000011083">
    <property type="component" value="Unassembled WGS sequence"/>
</dbReference>
<keyword evidence="3" id="KW-0175">Coiled coil</keyword>
<evidence type="ECO:0000256" key="3">
    <source>
        <dbReference type="SAM" id="Coils"/>
    </source>
</evidence>
<evidence type="ECO:0000256" key="1">
    <source>
        <dbReference type="ARBA" id="ARBA00009947"/>
    </source>
</evidence>
<reference evidence="5 6" key="1">
    <citation type="journal article" date="2013" name="Genome Biol.">
        <title>Genome of Acanthamoeba castellanii highlights extensive lateral gene transfer and early evolution of tyrosine kinase signaling.</title>
        <authorList>
            <person name="Clarke M."/>
            <person name="Lohan A.J."/>
            <person name="Liu B."/>
            <person name="Lagkouvardos I."/>
            <person name="Roy S."/>
            <person name="Zafar N."/>
            <person name="Bertelli C."/>
            <person name="Schilde C."/>
            <person name="Kianianmomeni A."/>
            <person name="Burglin T.R."/>
            <person name="Frech C."/>
            <person name="Turcotte B."/>
            <person name="Kopec K.O."/>
            <person name="Synnott J.M."/>
            <person name="Choo C."/>
            <person name="Paponov I."/>
            <person name="Finkler A."/>
            <person name="Soon Heng Tan C."/>
            <person name="Hutchins A.P."/>
            <person name="Weinmeier T."/>
            <person name="Rattei T."/>
            <person name="Chu J.S."/>
            <person name="Gimenez G."/>
            <person name="Irimia M."/>
            <person name="Rigden D.J."/>
            <person name="Fitzpatrick D.A."/>
            <person name="Lorenzo-Morales J."/>
            <person name="Bateman A."/>
            <person name="Chiu C.H."/>
            <person name="Tang P."/>
            <person name="Hegemann P."/>
            <person name="Fromm H."/>
            <person name="Raoult D."/>
            <person name="Greub G."/>
            <person name="Miranda-Saavedra D."/>
            <person name="Chen N."/>
            <person name="Nash P."/>
            <person name="Ginger M.L."/>
            <person name="Horn M."/>
            <person name="Schaap P."/>
            <person name="Caler L."/>
            <person name="Loftus B."/>
        </authorList>
    </citation>
    <scope>NUCLEOTIDE SEQUENCE [LARGE SCALE GENOMIC DNA]</scope>
    <source>
        <strain evidence="5 6">Neff</strain>
    </source>
</reference>
<evidence type="ECO:0000256" key="4">
    <source>
        <dbReference type="SAM" id="MobiDB-lite"/>
    </source>
</evidence>
<proteinExistence type="inferred from homology"/>
<feature type="coiled-coil region" evidence="3">
    <location>
        <begin position="59"/>
        <end position="90"/>
    </location>
</feature>
<evidence type="ECO:0000256" key="2">
    <source>
        <dbReference type="RuleBase" id="RU003876"/>
    </source>
</evidence>
<dbReference type="GO" id="GO:0005634">
    <property type="term" value="C:nucleus"/>
    <property type="evidence" value="ECO:0007669"/>
    <property type="project" value="InterPro"/>
</dbReference>
<dbReference type="SUPFAM" id="SSF143113">
    <property type="entry name" value="NAP-like"/>
    <property type="match status" value="1"/>
</dbReference>
<evidence type="ECO:0000313" key="5">
    <source>
        <dbReference type="EMBL" id="ELR22669.1"/>
    </source>
</evidence>
<feature type="compositionally biased region" description="Basic and acidic residues" evidence="4">
    <location>
        <begin position="358"/>
        <end position="367"/>
    </location>
</feature>
<dbReference type="Pfam" id="PF00956">
    <property type="entry name" value="NAP"/>
    <property type="match status" value="1"/>
</dbReference>
<dbReference type="Gene3D" id="1.20.5.1500">
    <property type="match status" value="1"/>
</dbReference>
<feature type="region of interest" description="Disordered" evidence="4">
    <location>
        <begin position="315"/>
        <end position="367"/>
    </location>
</feature>
<organism evidence="5 6">
    <name type="scientific">Acanthamoeba castellanii (strain ATCC 30010 / Neff)</name>
    <dbReference type="NCBI Taxonomy" id="1257118"/>
    <lineage>
        <taxon>Eukaryota</taxon>
        <taxon>Amoebozoa</taxon>
        <taxon>Discosea</taxon>
        <taxon>Longamoebia</taxon>
        <taxon>Centramoebida</taxon>
        <taxon>Acanthamoebidae</taxon>
        <taxon>Acanthamoeba</taxon>
    </lineage>
</organism>
<dbReference type="Gene3D" id="3.30.1120.90">
    <property type="entry name" value="Nucleosome assembly protein"/>
    <property type="match status" value="1"/>
</dbReference>
<dbReference type="OrthoDB" id="19405at2759"/>
<feature type="region of interest" description="Disordered" evidence="4">
    <location>
        <begin position="111"/>
        <end position="152"/>
    </location>
</feature>
<dbReference type="RefSeq" id="XP_004367750.1">
    <property type="nucleotide sequence ID" value="XM_004367693.1"/>
</dbReference>
<dbReference type="InterPro" id="IPR002164">
    <property type="entry name" value="NAP_family"/>
</dbReference>
<sequence length="367" mass="41164">MGDKQQPTFDFSKLNFDLSGGGAGGFNLQGALQGLQSQLGALGMIGADSGYFQTLPKAVQRRVRALRNLDREYEKIEEEFEKELKALELKYHKEQFTPLYQKRAAIINGKVEPTDEEAKEESDDEEEDAEPKIQEIKEEKKDEEVKEETEEEKNVVGVPEFWLTALKHHEMLDSAISEKDEEALKYLTDITQDPVEEEAGSFTLKFHFRENPFFTNEVISKTYHLDGDGEEGDEVVCESVDSTQINWKEGQDLTQGVKKSFGPGGSFFNFFAPPEVKQGKQPSPQIVSMMELDFEMAVSLKEEIIKHAVHWFTGDASVDGFGGDDGEEDDEDGEFGGEGDEDDDDDEEDGEFAPPEGGEGKPECKQQ</sequence>
<dbReference type="OMA" id="AAECKQN"/>
<comment type="similarity">
    <text evidence="1 2">Belongs to the nucleosome assembly protein (NAP) family.</text>
</comment>
<feature type="compositionally biased region" description="Basic and acidic residues" evidence="4">
    <location>
        <begin position="130"/>
        <end position="144"/>
    </location>
</feature>
<dbReference type="AlphaFoldDB" id="L8HAZ3"/>
<dbReference type="PANTHER" id="PTHR11875">
    <property type="entry name" value="TESTIS-SPECIFIC Y-ENCODED PROTEIN"/>
    <property type="match status" value="1"/>
</dbReference>
<dbReference type="VEuPathDB" id="AmoebaDB:ACA1_080660"/>
<dbReference type="KEGG" id="acan:ACA1_080660"/>